<feature type="transmembrane region" description="Helical" evidence="9">
    <location>
        <begin position="67"/>
        <end position="87"/>
    </location>
</feature>
<keyword evidence="9" id="KW-1003">Cell membrane</keyword>
<dbReference type="NCBIfam" id="TIGR01191">
    <property type="entry name" value="ccmC"/>
    <property type="match status" value="1"/>
</dbReference>
<protein>
    <recommendedName>
        <fullName evidence="4 9">Heme exporter protein C</fullName>
    </recommendedName>
    <alternativeName>
        <fullName evidence="9">Cytochrome c-type biogenesis protein</fullName>
    </alternativeName>
</protein>
<evidence type="ECO:0000256" key="6">
    <source>
        <dbReference type="ARBA" id="ARBA00022748"/>
    </source>
</evidence>
<evidence type="ECO:0000256" key="1">
    <source>
        <dbReference type="ARBA" id="ARBA00002442"/>
    </source>
</evidence>
<dbReference type="PANTHER" id="PTHR30071:SF1">
    <property type="entry name" value="CYTOCHROME B_B6 PROTEIN-RELATED"/>
    <property type="match status" value="1"/>
</dbReference>
<keyword evidence="12" id="KW-1185">Reference proteome</keyword>
<evidence type="ECO:0000256" key="2">
    <source>
        <dbReference type="ARBA" id="ARBA00004141"/>
    </source>
</evidence>
<dbReference type="AlphaFoldDB" id="A0A917CRM5"/>
<dbReference type="Pfam" id="PF01578">
    <property type="entry name" value="Cytochrom_C_asm"/>
    <property type="match status" value="1"/>
</dbReference>
<evidence type="ECO:0000256" key="4">
    <source>
        <dbReference type="ARBA" id="ARBA00016463"/>
    </source>
</evidence>
<keyword evidence="9" id="KW-0813">Transport</keyword>
<gene>
    <name evidence="11" type="primary">cycZ</name>
    <name evidence="9" type="synonym">ccmC</name>
    <name evidence="11" type="ORF">GCM10011365_16120</name>
</gene>
<dbReference type="GO" id="GO:0005886">
    <property type="term" value="C:plasma membrane"/>
    <property type="evidence" value="ECO:0007669"/>
    <property type="project" value="UniProtKB-SubCell"/>
</dbReference>
<feature type="transmembrane region" description="Helical" evidence="9">
    <location>
        <begin position="136"/>
        <end position="152"/>
    </location>
</feature>
<dbReference type="PRINTS" id="PR01386">
    <property type="entry name" value="CCMCBIOGNSIS"/>
</dbReference>
<evidence type="ECO:0000313" key="12">
    <source>
        <dbReference type="Proteomes" id="UP000605253"/>
    </source>
</evidence>
<dbReference type="InterPro" id="IPR003557">
    <property type="entry name" value="Cyt_c_biogenesis_CcmC"/>
</dbReference>
<dbReference type="RefSeq" id="WP_188365217.1">
    <property type="nucleotide sequence ID" value="NZ_BAABJF010000001.1"/>
</dbReference>
<comment type="subcellular location">
    <subcellularLocation>
        <location evidence="9">Cell inner membrane</location>
    </subcellularLocation>
    <subcellularLocation>
        <location evidence="2">Membrane</location>
        <topology evidence="2">Multi-pass membrane protein</topology>
    </subcellularLocation>
</comment>
<dbReference type="PANTHER" id="PTHR30071">
    <property type="entry name" value="HEME EXPORTER PROTEIN C"/>
    <property type="match status" value="1"/>
</dbReference>
<feature type="transmembrane region" description="Helical" evidence="9">
    <location>
        <begin position="207"/>
        <end position="224"/>
    </location>
</feature>
<reference evidence="11" key="1">
    <citation type="journal article" date="2014" name="Int. J. Syst. Evol. Microbiol.">
        <title>Complete genome sequence of Corynebacterium casei LMG S-19264T (=DSM 44701T), isolated from a smear-ripened cheese.</title>
        <authorList>
            <consortium name="US DOE Joint Genome Institute (JGI-PGF)"/>
            <person name="Walter F."/>
            <person name="Albersmeier A."/>
            <person name="Kalinowski J."/>
            <person name="Ruckert C."/>
        </authorList>
    </citation>
    <scope>NUCLEOTIDE SEQUENCE</scope>
    <source>
        <strain evidence="11">CGMCC 1.12181</strain>
    </source>
</reference>
<comment type="function">
    <text evidence="1 9">Required for the export of heme to the periplasm for the biogenesis of c-type cytochromes.</text>
</comment>
<keyword evidence="5 9" id="KW-0812">Transmembrane</keyword>
<evidence type="ECO:0000256" key="8">
    <source>
        <dbReference type="ARBA" id="ARBA00023136"/>
    </source>
</evidence>
<evidence type="ECO:0000256" key="9">
    <source>
        <dbReference type="RuleBase" id="RU364092"/>
    </source>
</evidence>
<keyword evidence="7 9" id="KW-1133">Transmembrane helix</keyword>
<dbReference type="InterPro" id="IPR002541">
    <property type="entry name" value="Cyt_c_assembly"/>
</dbReference>
<dbReference type="InterPro" id="IPR045062">
    <property type="entry name" value="Cyt_c_biogenesis_CcsA/CcmC"/>
</dbReference>
<keyword evidence="9" id="KW-0997">Cell inner membrane</keyword>
<dbReference type="EMBL" id="BMEO01000006">
    <property type="protein sequence ID" value="GGF95549.1"/>
    <property type="molecule type" value="Genomic_DNA"/>
</dbReference>
<sequence>MNKIVKFYHEMGSPPSFYRITGYWLKPFFVLALALTVYGLIDGLFFAPPDYQQGDSYRIMFVHVPAAWMSLFIYAIIGVCGLIAFVWRMKVAEAVMMASAPIGALFTALTLLTGMLWGKPMWGTYWDWDARMTSELILLFLYIGVMGIYSAYDDDPRKAARLAALVAIIGLINLPIIRYSVEWWTSIHQGASISLMGGNSGIKDWSMLRPLLVMALATKFYYLYSMLHRARNYLLRTEQNKSWVMRQLTEQ</sequence>
<organism evidence="11 12">
    <name type="scientific">Marinicella pacifica</name>
    <dbReference type="NCBI Taxonomy" id="1171543"/>
    <lineage>
        <taxon>Bacteria</taxon>
        <taxon>Pseudomonadati</taxon>
        <taxon>Pseudomonadota</taxon>
        <taxon>Gammaproteobacteria</taxon>
        <taxon>Lysobacterales</taxon>
        <taxon>Marinicellaceae</taxon>
        <taxon>Marinicella</taxon>
    </lineage>
</organism>
<proteinExistence type="inferred from homology"/>
<evidence type="ECO:0000256" key="7">
    <source>
        <dbReference type="ARBA" id="ARBA00022989"/>
    </source>
</evidence>
<accession>A0A917CRM5</accession>
<keyword evidence="8 9" id="KW-0472">Membrane</keyword>
<feature type="transmembrane region" description="Helical" evidence="9">
    <location>
        <begin position="94"/>
        <end position="116"/>
    </location>
</feature>
<feature type="transmembrane region" description="Helical" evidence="9">
    <location>
        <begin position="159"/>
        <end position="177"/>
    </location>
</feature>
<evidence type="ECO:0000256" key="5">
    <source>
        <dbReference type="ARBA" id="ARBA00022692"/>
    </source>
</evidence>
<name>A0A917CRM5_9GAMM</name>
<dbReference type="GO" id="GO:0017004">
    <property type="term" value="P:cytochrome complex assembly"/>
    <property type="evidence" value="ECO:0007669"/>
    <property type="project" value="UniProtKB-KW"/>
</dbReference>
<dbReference type="Proteomes" id="UP000605253">
    <property type="component" value="Unassembled WGS sequence"/>
</dbReference>
<reference evidence="11" key="2">
    <citation type="submission" date="2020-09" db="EMBL/GenBank/DDBJ databases">
        <authorList>
            <person name="Sun Q."/>
            <person name="Zhou Y."/>
        </authorList>
    </citation>
    <scope>NUCLEOTIDE SEQUENCE</scope>
    <source>
        <strain evidence="11">CGMCC 1.12181</strain>
    </source>
</reference>
<evidence type="ECO:0000313" key="11">
    <source>
        <dbReference type="EMBL" id="GGF95549.1"/>
    </source>
</evidence>
<evidence type="ECO:0000259" key="10">
    <source>
        <dbReference type="Pfam" id="PF01578"/>
    </source>
</evidence>
<feature type="transmembrane region" description="Helical" evidence="9">
    <location>
        <begin position="28"/>
        <end position="47"/>
    </location>
</feature>
<keyword evidence="6 9" id="KW-0201">Cytochrome c-type biogenesis</keyword>
<comment type="similarity">
    <text evidence="3 9">Belongs to the CcmC/CycZ/HelC family.</text>
</comment>
<dbReference type="GO" id="GO:0015232">
    <property type="term" value="F:heme transmembrane transporter activity"/>
    <property type="evidence" value="ECO:0007669"/>
    <property type="project" value="InterPro"/>
</dbReference>
<evidence type="ECO:0000256" key="3">
    <source>
        <dbReference type="ARBA" id="ARBA00005840"/>
    </source>
</evidence>
<feature type="domain" description="Cytochrome c assembly protein" evidence="10">
    <location>
        <begin position="28"/>
        <end position="187"/>
    </location>
</feature>
<comment type="caution">
    <text evidence="11">The sequence shown here is derived from an EMBL/GenBank/DDBJ whole genome shotgun (WGS) entry which is preliminary data.</text>
</comment>
<dbReference type="GO" id="GO:0020037">
    <property type="term" value="F:heme binding"/>
    <property type="evidence" value="ECO:0007669"/>
    <property type="project" value="InterPro"/>
</dbReference>